<sequence length="128" mass="14213">MCHNHLSESCSLDYDTGKAMKAVEIHIFKSKSLGVFLATAAQGIQGRAGKRAIERAMSYIGSTDGLETLLRADDLEHEVIPTSIFGENRSVFRQLRHKEGLMMIGATPRIEVSRLISYSGERMQLNES</sequence>
<dbReference type="Proteomes" id="UP000241346">
    <property type="component" value="Unassembled WGS sequence"/>
</dbReference>
<gene>
    <name evidence="1" type="ORF">C9J01_18865</name>
</gene>
<accession>A0A2T3N9X1</accession>
<organism evidence="1 2">
    <name type="scientific">Photobacterium rosenbergii</name>
    <dbReference type="NCBI Taxonomy" id="294936"/>
    <lineage>
        <taxon>Bacteria</taxon>
        <taxon>Pseudomonadati</taxon>
        <taxon>Pseudomonadota</taxon>
        <taxon>Gammaproteobacteria</taxon>
        <taxon>Vibrionales</taxon>
        <taxon>Vibrionaceae</taxon>
        <taxon>Photobacterium</taxon>
    </lineage>
</organism>
<evidence type="ECO:0000313" key="2">
    <source>
        <dbReference type="Proteomes" id="UP000241346"/>
    </source>
</evidence>
<dbReference type="EMBL" id="PYMB01000011">
    <property type="protein sequence ID" value="PSW10274.1"/>
    <property type="molecule type" value="Genomic_DNA"/>
</dbReference>
<protein>
    <submittedName>
        <fullName evidence="1">Uncharacterized protein</fullName>
    </submittedName>
</protein>
<reference evidence="1 2" key="1">
    <citation type="submission" date="2018-03" db="EMBL/GenBank/DDBJ databases">
        <title>Whole genome sequencing of Histamine producing bacteria.</title>
        <authorList>
            <person name="Butler K."/>
        </authorList>
    </citation>
    <scope>NUCLEOTIDE SEQUENCE [LARGE SCALE GENOMIC DNA]</scope>
    <source>
        <strain evidence="1 2">DSM 19138</strain>
    </source>
</reference>
<dbReference type="AlphaFoldDB" id="A0A2T3N9X1"/>
<name>A0A2T3N9X1_9GAMM</name>
<comment type="caution">
    <text evidence="1">The sequence shown here is derived from an EMBL/GenBank/DDBJ whole genome shotgun (WGS) entry which is preliminary data.</text>
</comment>
<evidence type="ECO:0000313" key="1">
    <source>
        <dbReference type="EMBL" id="PSW10274.1"/>
    </source>
</evidence>
<proteinExistence type="predicted"/>